<accession>A0A557ZZM3</accession>
<dbReference type="Gene3D" id="1.10.10.10">
    <property type="entry name" value="Winged helix-like DNA-binding domain superfamily/Winged helix DNA-binding domain"/>
    <property type="match status" value="1"/>
</dbReference>
<dbReference type="SUPFAM" id="SSF46785">
    <property type="entry name" value="Winged helix' DNA-binding domain"/>
    <property type="match status" value="1"/>
</dbReference>
<dbReference type="InterPro" id="IPR008920">
    <property type="entry name" value="TF_FadR/GntR_C"/>
</dbReference>
<dbReference type="Pfam" id="PF07729">
    <property type="entry name" value="FCD"/>
    <property type="match status" value="1"/>
</dbReference>
<gene>
    <name evidence="5" type="ORF">FNH06_31380</name>
</gene>
<name>A0A557ZZM3_9PSEU</name>
<evidence type="ECO:0000313" key="5">
    <source>
        <dbReference type="EMBL" id="TVT17441.1"/>
    </source>
</evidence>
<organism evidence="5 6">
    <name type="scientific">Amycolatopsis acidiphila</name>
    <dbReference type="NCBI Taxonomy" id="715473"/>
    <lineage>
        <taxon>Bacteria</taxon>
        <taxon>Bacillati</taxon>
        <taxon>Actinomycetota</taxon>
        <taxon>Actinomycetes</taxon>
        <taxon>Pseudonocardiales</taxon>
        <taxon>Pseudonocardiaceae</taxon>
        <taxon>Amycolatopsis</taxon>
    </lineage>
</organism>
<dbReference type="PANTHER" id="PTHR43537:SF5">
    <property type="entry name" value="UXU OPERON TRANSCRIPTIONAL REGULATOR"/>
    <property type="match status" value="1"/>
</dbReference>
<keyword evidence="2" id="KW-0238">DNA-binding</keyword>
<proteinExistence type="predicted"/>
<dbReference type="AlphaFoldDB" id="A0A557ZZM3"/>
<keyword evidence="3" id="KW-0804">Transcription</keyword>
<dbReference type="Pfam" id="PF00392">
    <property type="entry name" value="GntR"/>
    <property type="match status" value="1"/>
</dbReference>
<feature type="domain" description="HTH gntR-type" evidence="4">
    <location>
        <begin position="1"/>
        <end position="66"/>
    </location>
</feature>
<dbReference type="InterPro" id="IPR000524">
    <property type="entry name" value="Tscrpt_reg_HTH_GntR"/>
</dbReference>
<sequence length="236" mass="25886">MVAAQLRRQIVTGELKEGDALPPESALMAQFGVSRPTLREAFRILESEQIIQIRRGARGGAHVLVPDAAAAGRYAGTLLQYRGATLADLHQARGALESTAVGALARKRSAADLRRLERALVEGEDLVGDPIAFAEKHDLQFHRLLVELAGNQTMIVLVDMVFSIIERHNQSFINAHRDDGSAEPSVKATQKAHAKIVDLIRAKDADKAIAFWRRHLDQVSEYMISDPAETVLDVLS</sequence>
<dbReference type="GO" id="GO:0003677">
    <property type="term" value="F:DNA binding"/>
    <property type="evidence" value="ECO:0007669"/>
    <property type="project" value="UniProtKB-KW"/>
</dbReference>
<comment type="caution">
    <text evidence="5">The sequence shown here is derived from an EMBL/GenBank/DDBJ whole genome shotgun (WGS) entry which is preliminary data.</text>
</comment>
<dbReference type="OrthoDB" id="120836at2"/>
<dbReference type="Proteomes" id="UP000318578">
    <property type="component" value="Unassembled WGS sequence"/>
</dbReference>
<evidence type="ECO:0000256" key="2">
    <source>
        <dbReference type="ARBA" id="ARBA00023125"/>
    </source>
</evidence>
<dbReference type="CDD" id="cd07377">
    <property type="entry name" value="WHTH_GntR"/>
    <property type="match status" value="1"/>
</dbReference>
<dbReference type="SMART" id="SM00345">
    <property type="entry name" value="HTH_GNTR"/>
    <property type="match status" value="1"/>
</dbReference>
<dbReference type="InterPro" id="IPR036388">
    <property type="entry name" value="WH-like_DNA-bd_sf"/>
</dbReference>
<evidence type="ECO:0000256" key="1">
    <source>
        <dbReference type="ARBA" id="ARBA00023015"/>
    </source>
</evidence>
<dbReference type="Gene3D" id="1.20.120.530">
    <property type="entry name" value="GntR ligand-binding domain-like"/>
    <property type="match status" value="1"/>
</dbReference>
<dbReference type="InterPro" id="IPR036390">
    <property type="entry name" value="WH_DNA-bd_sf"/>
</dbReference>
<dbReference type="EMBL" id="VJZA01000079">
    <property type="protein sequence ID" value="TVT17441.1"/>
    <property type="molecule type" value="Genomic_DNA"/>
</dbReference>
<evidence type="ECO:0000259" key="4">
    <source>
        <dbReference type="PROSITE" id="PS50949"/>
    </source>
</evidence>
<dbReference type="PRINTS" id="PR00035">
    <property type="entry name" value="HTHGNTR"/>
</dbReference>
<dbReference type="InterPro" id="IPR011711">
    <property type="entry name" value="GntR_C"/>
</dbReference>
<dbReference type="SMART" id="SM00895">
    <property type="entry name" value="FCD"/>
    <property type="match status" value="1"/>
</dbReference>
<dbReference type="PANTHER" id="PTHR43537">
    <property type="entry name" value="TRANSCRIPTIONAL REGULATOR, GNTR FAMILY"/>
    <property type="match status" value="1"/>
</dbReference>
<protein>
    <submittedName>
        <fullName evidence="5">FadR family transcriptional regulator</fullName>
    </submittedName>
</protein>
<reference evidence="5 6" key="1">
    <citation type="submission" date="2019-07" db="EMBL/GenBank/DDBJ databases">
        <title>New species of Amycolatopsis and Streptomyces.</title>
        <authorList>
            <person name="Duangmal K."/>
            <person name="Teo W.F.A."/>
            <person name="Lipun K."/>
        </authorList>
    </citation>
    <scope>NUCLEOTIDE SEQUENCE [LARGE SCALE GENOMIC DNA]</scope>
    <source>
        <strain evidence="5 6">JCM 30562</strain>
    </source>
</reference>
<evidence type="ECO:0000313" key="6">
    <source>
        <dbReference type="Proteomes" id="UP000318578"/>
    </source>
</evidence>
<keyword evidence="1" id="KW-0805">Transcription regulation</keyword>
<keyword evidence="6" id="KW-1185">Reference proteome</keyword>
<dbReference type="PROSITE" id="PS50949">
    <property type="entry name" value="HTH_GNTR"/>
    <property type="match status" value="1"/>
</dbReference>
<evidence type="ECO:0000256" key="3">
    <source>
        <dbReference type="ARBA" id="ARBA00023163"/>
    </source>
</evidence>
<dbReference type="SUPFAM" id="SSF48008">
    <property type="entry name" value="GntR ligand-binding domain-like"/>
    <property type="match status" value="1"/>
</dbReference>
<dbReference type="GO" id="GO:0003700">
    <property type="term" value="F:DNA-binding transcription factor activity"/>
    <property type="evidence" value="ECO:0007669"/>
    <property type="project" value="InterPro"/>
</dbReference>